<organism evidence="2 3">
    <name type="scientific">Paralimibaculum aggregatum</name>
    <dbReference type="NCBI Taxonomy" id="3036245"/>
    <lineage>
        <taxon>Bacteria</taxon>
        <taxon>Pseudomonadati</taxon>
        <taxon>Pseudomonadota</taxon>
        <taxon>Alphaproteobacteria</taxon>
        <taxon>Rhodobacterales</taxon>
        <taxon>Paracoccaceae</taxon>
        <taxon>Paralimibaculum</taxon>
    </lineage>
</organism>
<comment type="caution">
    <text evidence="2">The sequence shown here is derived from an EMBL/GenBank/DDBJ whole genome shotgun (WGS) entry which is preliminary data.</text>
</comment>
<dbReference type="EMBL" id="BSYI01000057">
    <property type="protein sequence ID" value="GMG85262.1"/>
    <property type="molecule type" value="Genomic_DNA"/>
</dbReference>
<gene>
    <name evidence="2" type="ORF">LNKW23_44800</name>
</gene>
<evidence type="ECO:0000256" key="1">
    <source>
        <dbReference type="SAM" id="SignalP"/>
    </source>
</evidence>
<dbReference type="RefSeq" id="WP_285674548.1">
    <property type="nucleotide sequence ID" value="NZ_BSYI01000057.1"/>
</dbReference>
<name>A0ABQ6LT49_9RHOB</name>
<keyword evidence="1" id="KW-0732">Signal</keyword>
<evidence type="ECO:0000313" key="2">
    <source>
        <dbReference type="EMBL" id="GMG85262.1"/>
    </source>
</evidence>
<feature type="chain" id="PRO_5046573762" evidence="1">
    <location>
        <begin position="23"/>
        <end position="187"/>
    </location>
</feature>
<evidence type="ECO:0000313" key="3">
    <source>
        <dbReference type="Proteomes" id="UP001239909"/>
    </source>
</evidence>
<proteinExistence type="predicted"/>
<protein>
    <submittedName>
        <fullName evidence="2">Uncharacterized protein</fullName>
    </submittedName>
</protein>
<reference evidence="2 3" key="1">
    <citation type="submission" date="2023-04" db="EMBL/GenBank/DDBJ databases">
        <title>Marinoamorphus aggregata gen. nov., sp. Nov., isolate from tissue of brittle star Ophioplocus japonicus.</title>
        <authorList>
            <person name="Kawano K."/>
            <person name="Sawayama S."/>
            <person name="Nakagawa S."/>
        </authorList>
    </citation>
    <scope>NUCLEOTIDE SEQUENCE [LARGE SCALE GENOMIC DNA]</scope>
    <source>
        <strain evidence="2 3">NKW23</strain>
    </source>
</reference>
<feature type="signal peptide" evidence="1">
    <location>
        <begin position="1"/>
        <end position="22"/>
    </location>
</feature>
<sequence length="187" mass="19636">MTIGKGLAAALAAAALAGPAAAETVEPWRAVAVLDGDWKDDGRRDRAVLLQADGMADLLIYVGGERPGSFELVEAGRGIAWHGGAWGTIPSLETSPSGGIRVLSQNEAIGRNRWHQALTIAYRGGRFVVAGFTYNAFDTLDPAAGTDCDVNLLTGKGLLNGEPFATAARALPVSDWTEDAAPRECFR</sequence>
<keyword evidence="3" id="KW-1185">Reference proteome</keyword>
<accession>A0ABQ6LT49</accession>
<dbReference type="Proteomes" id="UP001239909">
    <property type="component" value="Unassembled WGS sequence"/>
</dbReference>